<dbReference type="Proteomes" id="UP001153334">
    <property type="component" value="Unassembled WGS sequence"/>
</dbReference>
<name>A0ACC2IR42_9PEZI</name>
<gene>
    <name evidence="1" type="ORF">ONZ43_g4184</name>
</gene>
<organism evidence="1 2">
    <name type="scientific">Nemania bipapillata</name>
    <dbReference type="NCBI Taxonomy" id="110536"/>
    <lineage>
        <taxon>Eukaryota</taxon>
        <taxon>Fungi</taxon>
        <taxon>Dikarya</taxon>
        <taxon>Ascomycota</taxon>
        <taxon>Pezizomycotina</taxon>
        <taxon>Sordariomycetes</taxon>
        <taxon>Xylariomycetidae</taxon>
        <taxon>Xylariales</taxon>
        <taxon>Xylariaceae</taxon>
        <taxon>Nemania</taxon>
    </lineage>
</organism>
<evidence type="ECO:0000313" key="2">
    <source>
        <dbReference type="Proteomes" id="UP001153334"/>
    </source>
</evidence>
<evidence type="ECO:0000313" key="1">
    <source>
        <dbReference type="EMBL" id="KAJ8117549.1"/>
    </source>
</evidence>
<keyword evidence="2" id="KW-1185">Reference proteome</keyword>
<proteinExistence type="predicted"/>
<protein>
    <submittedName>
        <fullName evidence="1">Uncharacterized protein</fullName>
    </submittedName>
</protein>
<sequence>MAAMSTRPVILIASASCHTPNHYGKLTKLLREAGFEAQVPQLPSSNGARPPNADLASDTDLFVSHVVKLADSGQNIAVLTHSYGGMVATNALYGLSTGPRAAAGLSGGVSHLIYAGGSYAVPQGTSIADKATEAGFGDKIRGFAWTFAEDDSAVMTWPDKMLAGDEYTAAHPDEVKEYVAALQRYNGKAIYNPITNTPDATAPEPIQRNMVEVMQKEGAVFELVETQWTHCPNLTSTKELVDLLIKVISE</sequence>
<reference evidence="1" key="1">
    <citation type="submission" date="2022-11" db="EMBL/GenBank/DDBJ databases">
        <title>Genome Sequence of Nemania bipapillata.</title>
        <authorList>
            <person name="Buettner E."/>
        </authorList>
    </citation>
    <scope>NUCLEOTIDE SEQUENCE</scope>
    <source>
        <strain evidence="1">CP14</strain>
    </source>
</reference>
<accession>A0ACC2IR42</accession>
<dbReference type="EMBL" id="JAPESX010001086">
    <property type="protein sequence ID" value="KAJ8117549.1"/>
    <property type="molecule type" value="Genomic_DNA"/>
</dbReference>
<comment type="caution">
    <text evidence="1">The sequence shown here is derived from an EMBL/GenBank/DDBJ whole genome shotgun (WGS) entry which is preliminary data.</text>
</comment>